<dbReference type="HOGENOM" id="CLU_1939446_0_0_1"/>
<feature type="region of interest" description="Disordered" evidence="1">
    <location>
        <begin position="48"/>
        <end position="86"/>
    </location>
</feature>
<keyword evidence="3" id="KW-1185">Reference proteome</keyword>
<evidence type="ECO:0000313" key="3">
    <source>
        <dbReference type="Proteomes" id="UP000016935"/>
    </source>
</evidence>
<dbReference type="AlphaFoldDB" id="R0JNH9"/>
<gene>
    <name evidence="2" type="ORF">SETTUDRAFT_43604</name>
</gene>
<reference evidence="2 3" key="2">
    <citation type="journal article" date="2013" name="PLoS Genet.">
        <title>Comparative genome structure, secondary metabolite, and effector coding capacity across Cochliobolus pathogens.</title>
        <authorList>
            <person name="Condon B.J."/>
            <person name="Leng Y."/>
            <person name="Wu D."/>
            <person name="Bushley K.E."/>
            <person name="Ohm R.A."/>
            <person name="Otillar R."/>
            <person name="Martin J."/>
            <person name="Schackwitz W."/>
            <person name="Grimwood J."/>
            <person name="MohdZainudin N."/>
            <person name="Xue C."/>
            <person name="Wang R."/>
            <person name="Manning V.A."/>
            <person name="Dhillon B."/>
            <person name="Tu Z.J."/>
            <person name="Steffenson B.J."/>
            <person name="Salamov A."/>
            <person name="Sun H."/>
            <person name="Lowry S."/>
            <person name="LaButti K."/>
            <person name="Han J."/>
            <person name="Copeland A."/>
            <person name="Lindquist E."/>
            <person name="Barry K."/>
            <person name="Schmutz J."/>
            <person name="Baker S.E."/>
            <person name="Ciuffetti L.M."/>
            <person name="Grigoriev I.V."/>
            <person name="Zhong S."/>
            <person name="Turgeon B.G."/>
        </authorList>
    </citation>
    <scope>NUCLEOTIDE SEQUENCE [LARGE SCALE GENOMIC DNA]</scope>
    <source>
        <strain evidence="3">28A</strain>
    </source>
</reference>
<accession>R0JNH9</accession>
<dbReference type="RefSeq" id="XP_008029502.1">
    <property type="nucleotide sequence ID" value="XM_008031311.1"/>
</dbReference>
<dbReference type="GeneID" id="19404861"/>
<organism evidence="2 3">
    <name type="scientific">Exserohilum turcicum (strain 28A)</name>
    <name type="common">Northern leaf blight fungus</name>
    <name type="synonym">Setosphaeria turcica</name>
    <dbReference type="NCBI Taxonomy" id="671987"/>
    <lineage>
        <taxon>Eukaryota</taxon>
        <taxon>Fungi</taxon>
        <taxon>Dikarya</taxon>
        <taxon>Ascomycota</taxon>
        <taxon>Pezizomycotina</taxon>
        <taxon>Dothideomycetes</taxon>
        <taxon>Pleosporomycetidae</taxon>
        <taxon>Pleosporales</taxon>
        <taxon>Pleosporineae</taxon>
        <taxon>Pleosporaceae</taxon>
        <taxon>Exserohilum</taxon>
    </lineage>
</organism>
<protein>
    <submittedName>
        <fullName evidence="2">Uncharacterized protein</fullName>
    </submittedName>
</protein>
<dbReference type="Proteomes" id="UP000016935">
    <property type="component" value="Unassembled WGS sequence"/>
</dbReference>
<name>R0JNH9_EXST2</name>
<proteinExistence type="predicted"/>
<evidence type="ECO:0000313" key="2">
    <source>
        <dbReference type="EMBL" id="EOA82768.1"/>
    </source>
</evidence>
<reference evidence="2 3" key="1">
    <citation type="journal article" date="2012" name="PLoS Pathog.">
        <title>Diverse lifestyles and strategies of plant pathogenesis encoded in the genomes of eighteen Dothideomycetes fungi.</title>
        <authorList>
            <person name="Ohm R.A."/>
            <person name="Feau N."/>
            <person name="Henrissat B."/>
            <person name="Schoch C.L."/>
            <person name="Horwitz B.A."/>
            <person name="Barry K.W."/>
            <person name="Condon B.J."/>
            <person name="Copeland A.C."/>
            <person name="Dhillon B."/>
            <person name="Glaser F."/>
            <person name="Hesse C.N."/>
            <person name="Kosti I."/>
            <person name="LaButti K."/>
            <person name="Lindquist E.A."/>
            <person name="Lucas S."/>
            <person name="Salamov A.A."/>
            <person name="Bradshaw R.E."/>
            <person name="Ciuffetti L."/>
            <person name="Hamelin R.C."/>
            <person name="Kema G.H.J."/>
            <person name="Lawrence C."/>
            <person name="Scott J.A."/>
            <person name="Spatafora J.W."/>
            <person name="Turgeon B.G."/>
            <person name="de Wit P.J.G.M."/>
            <person name="Zhong S."/>
            <person name="Goodwin S.B."/>
            <person name="Grigoriev I.V."/>
        </authorList>
    </citation>
    <scope>NUCLEOTIDE SEQUENCE [LARGE SCALE GENOMIC DNA]</scope>
    <source>
        <strain evidence="3">28A</strain>
    </source>
</reference>
<feature type="region of interest" description="Disordered" evidence="1">
    <location>
        <begin position="14"/>
        <end position="34"/>
    </location>
</feature>
<sequence length="130" mass="13886">MVAAEQTAVLCGTRKNASRRANSYHSPPLSRHGSNTELVCTCRAQGRGEDGCEGDMVPLVDDAGSGDVQGSQTQRPGSSSLTKTPHVDAQALVLRRADGLDLLPVRSIRASYGGEWQSRTDWAMVSYAKP</sequence>
<evidence type="ECO:0000256" key="1">
    <source>
        <dbReference type="SAM" id="MobiDB-lite"/>
    </source>
</evidence>
<feature type="compositionally biased region" description="Polar residues" evidence="1">
    <location>
        <begin position="68"/>
        <end position="83"/>
    </location>
</feature>
<dbReference type="EMBL" id="KB908844">
    <property type="protein sequence ID" value="EOA82768.1"/>
    <property type="molecule type" value="Genomic_DNA"/>
</dbReference>